<dbReference type="InterPro" id="IPR051792">
    <property type="entry name" value="GGT_bact"/>
</dbReference>
<accession>A0ABQ6HNT6</accession>
<dbReference type="InterPro" id="IPR000101">
    <property type="entry name" value="GGT_peptidase"/>
</dbReference>
<name>A0ABQ6HNT6_9MICO</name>
<keyword evidence="4 9" id="KW-0808">Transferase</keyword>
<dbReference type="PRINTS" id="PR01210">
    <property type="entry name" value="GGTRANSPTASE"/>
</dbReference>
<dbReference type="PANTHER" id="PTHR43199:SF1">
    <property type="entry name" value="GLUTATHIONE HYDROLASE PROENZYME"/>
    <property type="match status" value="1"/>
</dbReference>
<keyword evidence="11" id="KW-0732">Signal</keyword>
<gene>
    <name evidence="12" type="ORF">GCM10025862_21450</name>
</gene>
<evidence type="ECO:0000256" key="9">
    <source>
        <dbReference type="RuleBase" id="RU368036"/>
    </source>
</evidence>
<proteinExistence type="inferred from homology"/>
<dbReference type="InterPro" id="IPR043137">
    <property type="entry name" value="GGT_ssub_C"/>
</dbReference>
<comment type="caution">
    <text evidence="12">The sequence shown here is derived from an EMBL/GenBank/DDBJ whole genome shotgun (WGS) entry which is preliminary data.</text>
</comment>
<feature type="region of interest" description="Disordered" evidence="10">
    <location>
        <begin position="20"/>
        <end position="47"/>
    </location>
</feature>
<evidence type="ECO:0000256" key="4">
    <source>
        <dbReference type="ARBA" id="ARBA00022679"/>
    </source>
</evidence>
<dbReference type="Gene3D" id="1.10.246.130">
    <property type="match status" value="1"/>
</dbReference>
<keyword evidence="5 9" id="KW-0378">Hydrolase</keyword>
<keyword evidence="13" id="KW-1185">Reference proteome</keyword>
<dbReference type="EMBL" id="BSUJ01000001">
    <property type="protein sequence ID" value="GMA20124.1"/>
    <property type="molecule type" value="Genomic_DNA"/>
</dbReference>
<evidence type="ECO:0000256" key="10">
    <source>
        <dbReference type="SAM" id="MobiDB-lite"/>
    </source>
</evidence>
<dbReference type="InterPro" id="IPR029055">
    <property type="entry name" value="Ntn_hydrolases_N"/>
</dbReference>
<evidence type="ECO:0000256" key="2">
    <source>
        <dbReference type="ARBA" id="ARBA00001089"/>
    </source>
</evidence>
<comment type="similarity">
    <text evidence="3 9">Belongs to the gamma-glutamyltransferase family.</text>
</comment>
<comment type="catalytic activity">
    <reaction evidence="1 9">
        <text>an S-substituted glutathione + H2O = an S-substituted L-cysteinylglycine + L-glutamate</text>
        <dbReference type="Rhea" id="RHEA:59468"/>
        <dbReference type="ChEBI" id="CHEBI:15377"/>
        <dbReference type="ChEBI" id="CHEBI:29985"/>
        <dbReference type="ChEBI" id="CHEBI:90779"/>
        <dbReference type="ChEBI" id="CHEBI:143103"/>
        <dbReference type="EC" id="3.4.19.13"/>
    </reaction>
</comment>
<evidence type="ECO:0000256" key="3">
    <source>
        <dbReference type="ARBA" id="ARBA00009381"/>
    </source>
</evidence>
<dbReference type="EC" id="3.4.19.13" evidence="9"/>
<keyword evidence="9" id="KW-0317">Glutathione biosynthesis</keyword>
<dbReference type="SUPFAM" id="SSF56235">
    <property type="entry name" value="N-terminal nucleophile aminohydrolases (Ntn hydrolases)"/>
    <property type="match status" value="1"/>
</dbReference>
<comment type="catalytic activity">
    <reaction evidence="2 9">
        <text>glutathione + H2O = L-cysteinylglycine + L-glutamate</text>
        <dbReference type="Rhea" id="RHEA:28807"/>
        <dbReference type="ChEBI" id="CHEBI:15377"/>
        <dbReference type="ChEBI" id="CHEBI:29985"/>
        <dbReference type="ChEBI" id="CHEBI:57925"/>
        <dbReference type="ChEBI" id="CHEBI:61694"/>
        <dbReference type="EC" id="3.4.19.13"/>
    </reaction>
</comment>
<keyword evidence="7 9" id="KW-0012">Acyltransferase</keyword>
<sequence>MTLTGGLLVSLTLPAVATATASPAPAKTSQADADAGKRPYGVDPANLPKMPTMTGGGGAVSSVDQTASQVGIDVLRRGGNAADAAVATAAALGVTEPFANGIAGGGFFVYYDAKRKKVTTIDGRETAPAAFTDKTFTKADGTAMDFMTAVNSGLSFGVPGTPATWDLALKRFGTRSFSDSLRPAQEIAQNGFMVDQAFQDGVAQNVERFTMFPATAKLFMPGGSLPEVGTVFRNPDIAKAYAVLRREGPASIYGGGTLAKAMVAEARNPGTAPGVTVAKSPVTVDDLRAYQAKLKAPITSTYQGLNVYGMPVPSSGGIAVAEILNLLEAYQAKTGASTASVSPAQWYHRFAEASATAFADRNRYVGDVPGVPVKELVSKAFAAERACGFSPTKAQARPIAFGQPDGSYTGCAGGARVAAKPNDGASTTSLSAVDKWGNMVAYTLTIEQYGGSGITVPGYGFLLNNEMTDFNFVPLQAGVPDPNLPAAGKRPRSSMSPTLILKNGKPYLTVGSPGGATIITTVSQIITGYVDRGMPLVEAIAAPRLSSRNTGVTVEPELVNSDIGTALKDLGQPLTTVGEIGRGVGVAVHGKTLTAAAETVRAGGGSAMVVTPRDTASR</sequence>
<comment type="PTM">
    <text evidence="9">Cleaved by autocatalysis into a large and a small subunit.</text>
</comment>
<keyword evidence="6 9" id="KW-0865">Zymogen</keyword>
<reference evidence="13" key="1">
    <citation type="journal article" date="2019" name="Int. J. Syst. Evol. Microbiol.">
        <title>The Global Catalogue of Microorganisms (GCM) 10K type strain sequencing project: providing services to taxonomists for standard genome sequencing and annotation.</title>
        <authorList>
            <consortium name="The Broad Institute Genomics Platform"/>
            <consortium name="The Broad Institute Genome Sequencing Center for Infectious Disease"/>
            <person name="Wu L."/>
            <person name="Ma J."/>
        </authorList>
    </citation>
    <scope>NUCLEOTIDE SEQUENCE [LARGE SCALE GENOMIC DNA]</scope>
    <source>
        <strain evidence="13">NBRC 105830</strain>
    </source>
</reference>
<evidence type="ECO:0000256" key="5">
    <source>
        <dbReference type="ARBA" id="ARBA00022801"/>
    </source>
</evidence>
<dbReference type="Proteomes" id="UP001157109">
    <property type="component" value="Unassembled WGS sequence"/>
</dbReference>
<evidence type="ECO:0000256" key="11">
    <source>
        <dbReference type="SAM" id="SignalP"/>
    </source>
</evidence>
<evidence type="ECO:0000256" key="6">
    <source>
        <dbReference type="ARBA" id="ARBA00023145"/>
    </source>
</evidence>
<dbReference type="NCBIfam" id="TIGR00066">
    <property type="entry name" value="g_glut_trans"/>
    <property type="match status" value="1"/>
</dbReference>
<dbReference type="Gene3D" id="3.60.20.40">
    <property type="match status" value="1"/>
</dbReference>
<dbReference type="EC" id="2.3.2.2" evidence="9"/>
<feature type="signal peptide" evidence="11">
    <location>
        <begin position="1"/>
        <end position="26"/>
    </location>
</feature>
<evidence type="ECO:0000256" key="7">
    <source>
        <dbReference type="ARBA" id="ARBA00023315"/>
    </source>
</evidence>
<protein>
    <recommendedName>
        <fullName evidence="9">Glutathione hydrolase proenzyme</fullName>
        <ecNumber evidence="9">2.3.2.2</ecNumber>
        <ecNumber evidence="9">3.4.19.13</ecNumber>
    </recommendedName>
    <component>
        <recommendedName>
            <fullName evidence="9">Glutathione hydrolase large chain</fullName>
        </recommendedName>
    </component>
    <component>
        <recommendedName>
            <fullName evidence="9">Glutathione hydrolase small chain</fullName>
        </recommendedName>
    </component>
</protein>
<evidence type="ECO:0000313" key="13">
    <source>
        <dbReference type="Proteomes" id="UP001157109"/>
    </source>
</evidence>
<feature type="chain" id="PRO_5047480984" description="Glutathione hydrolase proenzyme" evidence="11">
    <location>
        <begin position="27"/>
        <end position="618"/>
    </location>
</feature>
<dbReference type="InterPro" id="IPR043138">
    <property type="entry name" value="GGT_lsub"/>
</dbReference>
<evidence type="ECO:0000256" key="1">
    <source>
        <dbReference type="ARBA" id="ARBA00001049"/>
    </source>
</evidence>
<comment type="subunit">
    <text evidence="9">This enzyme consists of two polypeptide chains, which are synthesized in precursor form from a single polypeptide.</text>
</comment>
<comment type="pathway">
    <text evidence="9">Sulfur metabolism; glutathione metabolism.</text>
</comment>
<dbReference type="Pfam" id="PF01019">
    <property type="entry name" value="G_glu_transpept"/>
    <property type="match status" value="1"/>
</dbReference>
<evidence type="ECO:0000256" key="8">
    <source>
        <dbReference type="ARBA" id="ARBA00047417"/>
    </source>
</evidence>
<comment type="catalytic activity">
    <reaction evidence="8 9">
        <text>an N-terminal (5-L-glutamyl)-[peptide] + an alpha-amino acid = 5-L-glutamyl amino acid + an N-terminal L-alpha-aminoacyl-[peptide]</text>
        <dbReference type="Rhea" id="RHEA:23904"/>
        <dbReference type="Rhea" id="RHEA-COMP:9780"/>
        <dbReference type="Rhea" id="RHEA-COMP:9795"/>
        <dbReference type="ChEBI" id="CHEBI:77644"/>
        <dbReference type="ChEBI" id="CHEBI:78597"/>
        <dbReference type="ChEBI" id="CHEBI:78599"/>
        <dbReference type="ChEBI" id="CHEBI:78608"/>
        <dbReference type="EC" id="2.3.2.2"/>
    </reaction>
</comment>
<evidence type="ECO:0000313" key="12">
    <source>
        <dbReference type="EMBL" id="GMA20124.1"/>
    </source>
</evidence>
<dbReference type="PANTHER" id="PTHR43199">
    <property type="entry name" value="GLUTATHIONE HYDROLASE"/>
    <property type="match status" value="1"/>
</dbReference>
<organism evidence="12 13">
    <name type="scientific">Arsenicicoccus piscis</name>
    <dbReference type="NCBI Taxonomy" id="673954"/>
    <lineage>
        <taxon>Bacteria</taxon>
        <taxon>Bacillati</taxon>
        <taxon>Actinomycetota</taxon>
        <taxon>Actinomycetes</taxon>
        <taxon>Micrococcales</taxon>
        <taxon>Intrasporangiaceae</taxon>
        <taxon>Arsenicicoccus</taxon>
    </lineage>
</organism>